<organism evidence="1">
    <name type="scientific">hydrothermal vent metagenome</name>
    <dbReference type="NCBI Taxonomy" id="652676"/>
    <lineage>
        <taxon>unclassified sequences</taxon>
        <taxon>metagenomes</taxon>
        <taxon>ecological metagenomes</taxon>
    </lineage>
</organism>
<proteinExistence type="predicted"/>
<dbReference type="AlphaFoldDB" id="A0A1W1B918"/>
<name>A0A1W1B918_9ZZZZ</name>
<accession>A0A1W1B918</accession>
<evidence type="ECO:0000313" key="1">
    <source>
        <dbReference type="EMBL" id="SFV49977.1"/>
    </source>
</evidence>
<reference evidence="1" key="1">
    <citation type="submission" date="2016-10" db="EMBL/GenBank/DDBJ databases">
        <authorList>
            <person name="de Groot N.N."/>
        </authorList>
    </citation>
    <scope>NUCLEOTIDE SEQUENCE</scope>
</reference>
<sequence length="46" mass="5428">MSIALKQAKNEPFKSYVAYKNQKIDDSFIKFNSYLYDAIYKQKEAS</sequence>
<protein>
    <submittedName>
        <fullName evidence="1">Uncharacterized protein</fullName>
    </submittedName>
</protein>
<gene>
    <name evidence="1" type="ORF">MNB_SM-7-209</name>
</gene>
<dbReference type="EMBL" id="FPHB01000008">
    <property type="protein sequence ID" value="SFV49977.1"/>
    <property type="molecule type" value="Genomic_DNA"/>
</dbReference>